<feature type="compositionally biased region" description="Low complexity" evidence="2">
    <location>
        <begin position="147"/>
        <end position="156"/>
    </location>
</feature>
<dbReference type="InterPro" id="IPR045341">
    <property type="entry name" value="DUF6532"/>
</dbReference>
<feature type="domain" description="DUF6532" evidence="3">
    <location>
        <begin position="500"/>
        <end position="707"/>
    </location>
</feature>
<organism evidence="4 5">
    <name type="scientific">Thelephora terrestris</name>
    <dbReference type="NCBI Taxonomy" id="56493"/>
    <lineage>
        <taxon>Eukaryota</taxon>
        <taxon>Fungi</taxon>
        <taxon>Dikarya</taxon>
        <taxon>Basidiomycota</taxon>
        <taxon>Agaricomycotina</taxon>
        <taxon>Agaricomycetes</taxon>
        <taxon>Thelephorales</taxon>
        <taxon>Thelephoraceae</taxon>
        <taxon>Thelephora</taxon>
    </lineage>
</organism>
<dbReference type="EMBL" id="WIUZ02000001">
    <property type="protein sequence ID" value="KAF9792044.1"/>
    <property type="molecule type" value="Genomic_DNA"/>
</dbReference>
<keyword evidence="5" id="KW-1185">Reference proteome</keyword>
<evidence type="ECO:0000313" key="5">
    <source>
        <dbReference type="Proteomes" id="UP000736335"/>
    </source>
</evidence>
<dbReference type="Proteomes" id="UP000736335">
    <property type="component" value="Unassembled WGS sequence"/>
</dbReference>
<evidence type="ECO:0000313" key="4">
    <source>
        <dbReference type="EMBL" id="KAF9792044.1"/>
    </source>
</evidence>
<evidence type="ECO:0000256" key="1">
    <source>
        <dbReference type="SAM" id="Coils"/>
    </source>
</evidence>
<reference evidence="4" key="1">
    <citation type="journal article" date="2020" name="Nat. Commun.">
        <title>Large-scale genome sequencing of mycorrhizal fungi provides insights into the early evolution of symbiotic traits.</title>
        <authorList>
            <person name="Miyauchi S."/>
            <person name="Kiss E."/>
            <person name="Kuo A."/>
            <person name="Drula E."/>
            <person name="Kohler A."/>
            <person name="Sanchez-Garcia M."/>
            <person name="Morin E."/>
            <person name="Andreopoulos B."/>
            <person name="Barry K.W."/>
            <person name="Bonito G."/>
            <person name="Buee M."/>
            <person name="Carver A."/>
            <person name="Chen C."/>
            <person name="Cichocki N."/>
            <person name="Clum A."/>
            <person name="Culley D."/>
            <person name="Crous P.W."/>
            <person name="Fauchery L."/>
            <person name="Girlanda M."/>
            <person name="Hayes R.D."/>
            <person name="Keri Z."/>
            <person name="LaButti K."/>
            <person name="Lipzen A."/>
            <person name="Lombard V."/>
            <person name="Magnuson J."/>
            <person name="Maillard F."/>
            <person name="Murat C."/>
            <person name="Nolan M."/>
            <person name="Ohm R.A."/>
            <person name="Pangilinan J."/>
            <person name="Pereira M.F."/>
            <person name="Perotto S."/>
            <person name="Peter M."/>
            <person name="Pfister S."/>
            <person name="Riley R."/>
            <person name="Sitrit Y."/>
            <person name="Stielow J.B."/>
            <person name="Szollosi G."/>
            <person name="Zifcakova L."/>
            <person name="Stursova M."/>
            <person name="Spatafora J.W."/>
            <person name="Tedersoo L."/>
            <person name="Vaario L.M."/>
            <person name="Yamada A."/>
            <person name="Yan M."/>
            <person name="Wang P."/>
            <person name="Xu J."/>
            <person name="Bruns T."/>
            <person name="Baldrian P."/>
            <person name="Vilgalys R."/>
            <person name="Dunand C."/>
            <person name="Henrissat B."/>
            <person name="Grigoriev I.V."/>
            <person name="Hibbett D."/>
            <person name="Nagy L.G."/>
            <person name="Martin F.M."/>
        </authorList>
    </citation>
    <scope>NUCLEOTIDE SEQUENCE</scope>
    <source>
        <strain evidence="4">UH-Tt-Lm1</strain>
    </source>
</reference>
<reference evidence="4" key="2">
    <citation type="submission" date="2020-11" db="EMBL/GenBank/DDBJ databases">
        <authorList>
            <consortium name="DOE Joint Genome Institute"/>
            <person name="Kuo A."/>
            <person name="Miyauchi S."/>
            <person name="Kiss E."/>
            <person name="Drula E."/>
            <person name="Kohler A."/>
            <person name="Sanchez-Garcia M."/>
            <person name="Andreopoulos B."/>
            <person name="Barry K.W."/>
            <person name="Bonito G."/>
            <person name="Buee M."/>
            <person name="Carver A."/>
            <person name="Chen C."/>
            <person name="Cichocki N."/>
            <person name="Clum A."/>
            <person name="Culley D."/>
            <person name="Crous P.W."/>
            <person name="Fauchery L."/>
            <person name="Girlanda M."/>
            <person name="Hayes R."/>
            <person name="Keri Z."/>
            <person name="Labutti K."/>
            <person name="Lipzen A."/>
            <person name="Lombard V."/>
            <person name="Magnuson J."/>
            <person name="Maillard F."/>
            <person name="Morin E."/>
            <person name="Murat C."/>
            <person name="Nolan M."/>
            <person name="Ohm R."/>
            <person name="Pangilinan J."/>
            <person name="Pereira M."/>
            <person name="Perotto S."/>
            <person name="Peter M."/>
            <person name="Riley R."/>
            <person name="Sitrit Y."/>
            <person name="Stielow B."/>
            <person name="Szollosi G."/>
            <person name="Zifcakova L."/>
            <person name="Stursova M."/>
            <person name="Spatafora J.W."/>
            <person name="Tedersoo L."/>
            <person name="Vaario L.-M."/>
            <person name="Yamada A."/>
            <person name="Yan M."/>
            <person name="Wang P."/>
            <person name="Xu J."/>
            <person name="Bruns T."/>
            <person name="Baldrian P."/>
            <person name="Vilgalys R."/>
            <person name="Henrissat B."/>
            <person name="Grigoriev I.V."/>
            <person name="Hibbett D."/>
            <person name="Nagy L.G."/>
            <person name="Martin F.M."/>
        </authorList>
    </citation>
    <scope>NUCLEOTIDE SEQUENCE</scope>
    <source>
        <strain evidence="4">UH-Tt-Lm1</strain>
    </source>
</reference>
<comment type="caution">
    <text evidence="4">The sequence shown here is derived from an EMBL/GenBank/DDBJ whole genome shotgun (WGS) entry which is preliminary data.</text>
</comment>
<feature type="region of interest" description="Disordered" evidence="2">
    <location>
        <begin position="326"/>
        <end position="351"/>
    </location>
</feature>
<proteinExistence type="predicted"/>
<keyword evidence="1" id="KW-0175">Coiled coil</keyword>
<protein>
    <recommendedName>
        <fullName evidence="3">DUF6532 domain-containing protein</fullName>
    </recommendedName>
</protein>
<evidence type="ECO:0000256" key="2">
    <source>
        <dbReference type="SAM" id="MobiDB-lite"/>
    </source>
</evidence>
<feature type="compositionally biased region" description="Pro residues" evidence="2">
    <location>
        <begin position="342"/>
        <end position="351"/>
    </location>
</feature>
<gene>
    <name evidence="4" type="ORF">BJ322DRAFT_1015958</name>
</gene>
<name>A0A9P6LBR4_9AGAM</name>
<feature type="region of interest" description="Disordered" evidence="2">
    <location>
        <begin position="139"/>
        <end position="210"/>
    </location>
</feature>
<accession>A0A9P6LBR4</accession>
<dbReference type="AlphaFoldDB" id="A0A9P6LBR4"/>
<dbReference type="Pfam" id="PF20149">
    <property type="entry name" value="DUF6532"/>
    <property type="match status" value="1"/>
</dbReference>
<feature type="region of interest" description="Disordered" evidence="2">
    <location>
        <begin position="423"/>
        <end position="444"/>
    </location>
</feature>
<feature type="compositionally biased region" description="Pro residues" evidence="2">
    <location>
        <begin position="430"/>
        <end position="442"/>
    </location>
</feature>
<sequence>MSQPTEQEPLTRFTELMNELLPKYEGSGDPEPPTEARQKLLRDIRAARDIYAQDRTRAENQLLAAQQLVNALARQLRLADEKLISLEDLIAEVRVRMRTRGLSTLPQRSPSNRFAVVGNKGQIDCSPASCVAAWGTGSLGPGKARGGRAASNSARSTRPQPTPVTSGHPPASNHNSSRTTRATTARKRQGADDEEPLPPKPAKNPRKNAETVDTAPLISNAAPSHNTTNSPATYLSSGLSSGHGAFPAHTNVHIDSSRLLAQPGFPASHHLQVPGQYPQHMLGPSPATSHHLSGLSPVMSHHHPGPQLATSYHLPGQSHTQYAYPQHWSGAQSGPHPTVLSPHPPQPPPYQSPPPDVVVIDNDFSDGEDSEVEFAERFCGEVEESSGVQFLPSQDVLHDHWQRNGQPVPPRLAPRNVHAQFNEPARGHQPAPPALVPPPSQPAPVRQMPVAPIIPAVVEEPYQEPRPLTLPTPNPDDPPLPRSWYPKPWQQLIDHAQGYTLHYMAFFDPFPNGTSSHIRAREDITMAFSTYNMVYDDLLDVTSFNEHRQNFATLAMKGARSHRGRYRTAVLKALYDTKEFGLTQKTPAASIVNRVESLLHDNCYLDVTFPSPCSRTPGSSMYKSPILKKAILILYTTEPWRTAISQPWLVDVEDYDGAFRAFPLVGFVAFAACAFRNILDSLVSGMEENIPFSEAGYSPTYEFLVDLVKFDLDEPDTGLLVGYNLQAIIAGVTI</sequence>
<feature type="coiled-coil region" evidence="1">
    <location>
        <begin position="55"/>
        <end position="89"/>
    </location>
</feature>
<evidence type="ECO:0000259" key="3">
    <source>
        <dbReference type="Pfam" id="PF20149"/>
    </source>
</evidence>